<keyword evidence="8" id="KW-0675">Receptor</keyword>
<evidence type="ECO:0000256" key="1">
    <source>
        <dbReference type="ARBA" id="ARBA00004571"/>
    </source>
</evidence>
<feature type="domain" description="TonB-dependent receptor-like beta-barrel" evidence="13">
    <location>
        <begin position="367"/>
        <end position="815"/>
    </location>
</feature>
<dbReference type="PROSITE" id="PS52016">
    <property type="entry name" value="TONB_DEPENDENT_REC_3"/>
    <property type="match status" value="1"/>
</dbReference>
<dbReference type="Pfam" id="PF13715">
    <property type="entry name" value="CarbopepD_reg_2"/>
    <property type="match status" value="1"/>
</dbReference>
<evidence type="ECO:0000256" key="10">
    <source>
        <dbReference type="PROSITE-ProRule" id="PRU01360"/>
    </source>
</evidence>
<feature type="domain" description="TonB-dependent receptor plug" evidence="14">
    <location>
        <begin position="121"/>
        <end position="228"/>
    </location>
</feature>
<feature type="signal peptide" evidence="12">
    <location>
        <begin position="1"/>
        <end position="18"/>
    </location>
</feature>
<reference evidence="15 16" key="1">
    <citation type="submission" date="2016-11" db="EMBL/GenBank/DDBJ databases">
        <authorList>
            <person name="Jaros S."/>
            <person name="Januszkiewicz K."/>
            <person name="Wedrychowicz H."/>
        </authorList>
    </citation>
    <scope>NUCLEOTIDE SEQUENCE [LARGE SCALE GENOMIC DNA]</scope>
    <source>
        <strain evidence="15 16">DSM 18119</strain>
    </source>
</reference>
<dbReference type="Gene3D" id="2.60.40.1120">
    <property type="entry name" value="Carboxypeptidase-like, regulatory domain"/>
    <property type="match status" value="1"/>
</dbReference>
<keyword evidence="4 10" id="KW-0812">Transmembrane</keyword>
<evidence type="ECO:0000259" key="13">
    <source>
        <dbReference type="Pfam" id="PF00593"/>
    </source>
</evidence>
<dbReference type="InterPro" id="IPR037066">
    <property type="entry name" value="Plug_dom_sf"/>
</dbReference>
<dbReference type="InterPro" id="IPR000531">
    <property type="entry name" value="Beta-barrel_TonB"/>
</dbReference>
<dbReference type="OrthoDB" id="9775095at2"/>
<organism evidence="15 16">
    <name type="scientific">Flavisolibacter ginsengisoli DSM 18119</name>
    <dbReference type="NCBI Taxonomy" id="1121884"/>
    <lineage>
        <taxon>Bacteria</taxon>
        <taxon>Pseudomonadati</taxon>
        <taxon>Bacteroidota</taxon>
        <taxon>Chitinophagia</taxon>
        <taxon>Chitinophagales</taxon>
        <taxon>Chitinophagaceae</taxon>
        <taxon>Flavisolibacter</taxon>
    </lineage>
</organism>
<evidence type="ECO:0000256" key="2">
    <source>
        <dbReference type="ARBA" id="ARBA00022448"/>
    </source>
</evidence>
<dbReference type="InterPro" id="IPR008969">
    <property type="entry name" value="CarboxyPept-like_regulatory"/>
</dbReference>
<comment type="subcellular location">
    <subcellularLocation>
        <location evidence="1 10">Cell outer membrane</location>
        <topology evidence="1 10">Multi-pass membrane protein</topology>
    </subcellularLocation>
</comment>
<evidence type="ECO:0000256" key="9">
    <source>
        <dbReference type="ARBA" id="ARBA00023237"/>
    </source>
</evidence>
<gene>
    <name evidence="15" type="ORF">SAMN02745131_03626</name>
</gene>
<dbReference type="InterPro" id="IPR039426">
    <property type="entry name" value="TonB-dep_rcpt-like"/>
</dbReference>
<keyword evidence="3 10" id="KW-1134">Transmembrane beta strand</keyword>
<accession>A0A1M5EUJ7</accession>
<evidence type="ECO:0000256" key="4">
    <source>
        <dbReference type="ARBA" id="ARBA00022692"/>
    </source>
</evidence>
<dbReference type="Gene3D" id="2.40.170.20">
    <property type="entry name" value="TonB-dependent receptor, beta-barrel domain"/>
    <property type="match status" value="1"/>
</dbReference>
<proteinExistence type="inferred from homology"/>
<dbReference type="Pfam" id="PF00593">
    <property type="entry name" value="TonB_dep_Rec_b-barrel"/>
    <property type="match status" value="1"/>
</dbReference>
<dbReference type="RefSeq" id="WP_072836752.1">
    <property type="nucleotide sequence ID" value="NZ_FQUU01000020.1"/>
</dbReference>
<dbReference type="InterPro" id="IPR012910">
    <property type="entry name" value="Plug_dom"/>
</dbReference>
<dbReference type="Gene3D" id="2.170.130.10">
    <property type="entry name" value="TonB-dependent receptor, plug domain"/>
    <property type="match status" value="1"/>
</dbReference>
<dbReference type="SUPFAM" id="SSF49464">
    <property type="entry name" value="Carboxypeptidase regulatory domain-like"/>
    <property type="match status" value="1"/>
</dbReference>
<name>A0A1M5EUJ7_9BACT</name>
<protein>
    <submittedName>
        <fullName evidence="15">Iron complex outermembrane recepter protein</fullName>
    </submittedName>
</protein>
<keyword evidence="7 10" id="KW-0472">Membrane</keyword>
<evidence type="ECO:0000256" key="12">
    <source>
        <dbReference type="SAM" id="SignalP"/>
    </source>
</evidence>
<evidence type="ECO:0000256" key="11">
    <source>
        <dbReference type="RuleBase" id="RU003357"/>
    </source>
</evidence>
<dbReference type="AlphaFoldDB" id="A0A1M5EUJ7"/>
<dbReference type="SUPFAM" id="SSF56935">
    <property type="entry name" value="Porins"/>
    <property type="match status" value="1"/>
</dbReference>
<keyword evidence="16" id="KW-1185">Reference proteome</keyword>
<evidence type="ECO:0000256" key="8">
    <source>
        <dbReference type="ARBA" id="ARBA00023170"/>
    </source>
</evidence>
<keyword evidence="6 11" id="KW-0798">TonB box</keyword>
<evidence type="ECO:0000256" key="6">
    <source>
        <dbReference type="ARBA" id="ARBA00023077"/>
    </source>
</evidence>
<feature type="chain" id="PRO_5012409267" evidence="12">
    <location>
        <begin position="19"/>
        <end position="853"/>
    </location>
</feature>
<evidence type="ECO:0000259" key="14">
    <source>
        <dbReference type="Pfam" id="PF07715"/>
    </source>
</evidence>
<comment type="similarity">
    <text evidence="10 11">Belongs to the TonB-dependent receptor family.</text>
</comment>
<dbReference type="PANTHER" id="PTHR30069:SF29">
    <property type="entry name" value="HEMOGLOBIN AND HEMOGLOBIN-HAPTOGLOBIN-BINDING PROTEIN 1-RELATED"/>
    <property type="match status" value="1"/>
</dbReference>
<evidence type="ECO:0000256" key="7">
    <source>
        <dbReference type="ARBA" id="ARBA00023136"/>
    </source>
</evidence>
<dbReference type="PANTHER" id="PTHR30069">
    <property type="entry name" value="TONB-DEPENDENT OUTER MEMBRANE RECEPTOR"/>
    <property type="match status" value="1"/>
</dbReference>
<dbReference type="GO" id="GO:0015344">
    <property type="term" value="F:siderophore uptake transmembrane transporter activity"/>
    <property type="evidence" value="ECO:0007669"/>
    <property type="project" value="TreeGrafter"/>
</dbReference>
<dbReference type="GO" id="GO:0044718">
    <property type="term" value="P:siderophore transmembrane transport"/>
    <property type="evidence" value="ECO:0007669"/>
    <property type="project" value="TreeGrafter"/>
</dbReference>
<dbReference type="InterPro" id="IPR036942">
    <property type="entry name" value="Beta-barrel_TonB_sf"/>
</dbReference>
<keyword evidence="5 12" id="KW-0732">Signal</keyword>
<dbReference type="STRING" id="1121884.SAMN02745131_03626"/>
<evidence type="ECO:0000313" key="16">
    <source>
        <dbReference type="Proteomes" id="UP000184048"/>
    </source>
</evidence>
<sequence length="853" mass="95099">MKKIILPLLLLGFHLAFSQNTGKVNGVIFDEQTNTALPGASVSVKGTNIFTISDDKGKFILRDLIPGKIFLIISHVAYEQMELPVSISDHNNSFVNVSLTVGNRIGNEVIISASKRPEKITNAPASIQVIGRKDLEEFPGSNVTELVRKVQGIEYTRSGVDDITFNARGLNSAFNNKVFQMVDGRNTMAAASAGLALFNNGSTIKDDIERIEIVMGPQSALYGPNAHNALFNYITKDPRQYQGTSVSASIGSQSQYSTRFRHALQINNKWAYKITGEHAIGKDYEWHDSVYAGNQNGNTPFFGSAVAIPERIQDFGFRRSRGEAHLYYTLKPGEDIIVSGGGSKFTRTQVTTGTHNRLENITYGFLQARFVHPHLFANVYNTWGNLGKVLFLGNYTRDFWNRTHSSQTIGPNRYLPPDSAEIFATRLGNYVTEKSQRVNADAQYNYHFEKAGLLLVAGMAFQKDMPNGYGLTLIDSFQKIRTTQYGAVVQLDKSLPLKFRFISTLRLDHHSNFGNFFAPRFGLLKGFRDGSLRITWGKAYAMPSIQNQYAGIGRSLFGNASGIYYIPNGTNIHNTEDYRTTTPLQPEQVQTWEIGYKGNFFRKLYIDVNYYNGLSKNFISPSRSVGGRVISVNGILVTHNPAIAGSIQNDTLKNASFSTFFNYGDVRTFGIDAGVSYSYNKHINFTVRYSWFGSDIKKDNPKNDANKDGYVSAEEKSLNTPQNRAIAIINLQNLFKSKLFVNFSMRYVEQYEFYSGSQIGTVAGKGKRGKIEIPGKPPLIKNFDWGPLGGFTTVDLSAGYKFNAMVSINAGVTNLFNCRQIEMVASPSISRLIMMEIKINVPYLKKQNSLQAD</sequence>
<dbReference type="EMBL" id="FQUU01000020">
    <property type="protein sequence ID" value="SHF82925.1"/>
    <property type="molecule type" value="Genomic_DNA"/>
</dbReference>
<dbReference type="Proteomes" id="UP000184048">
    <property type="component" value="Unassembled WGS sequence"/>
</dbReference>
<dbReference type="Pfam" id="PF07715">
    <property type="entry name" value="Plug"/>
    <property type="match status" value="1"/>
</dbReference>
<evidence type="ECO:0000313" key="15">
    <source>
        <dbReference type="EMBL" id="SHF82925.1"/>
    </source>
</evidence>
<keyword evidence="2 10" id="KW-0813">Transport</keyword>
<dbReference type="GO" id="GO:0009279">
    <property type="term" value="C:cell outer membrane"/>
    <property type="evidence" value="ECO:0007669"/>
    <property type="project" value="UniProtKB-SubCell"/>
</dbReference>
<evidence type="ECO:0000256" key="5">
    <source>
        <dbReference type="ARBA" id="ARBA00022729"/>
    </source>
</evidence>
<evidence type="ECO:0000256" key="3">
    <source>
        <dbReference type="ARBA" id="ARBA00022452"/>
    </source>
</evidence>
<keyword evidence="9 10" id="KW-0998">Cell outer membrane</keyword>